<dbReference type="SUPFAM" id="SSF51261">
    <property type="entry name" value="Duplicated hybrid motif"/>
    <property type="match status" value="1"/>
</dbReference>
<dbReference type="GO" id="GO:0004222">
    <property type="term" value="F:metalloendopeptidase activity"/>
    <property type="evidence" value="ECO:0007669"/>
    <property type="project" value="TreeGrafter"/>
</dbReference>
<dbReference type="InterPro" id="IPR016047">
    <property type="entry name" value="M23ase_b-sheet_dom"/>
</dbReference>
<dbReference type="AlphaFoldDB" id="A0AA97AN37"/>
<gene>
    <name evidence="3" type="ORF">HJG54_00315</name>
</gene>
<proteinExistence type="predicted"/>
<dbReference type="InterPro" id="IPR050570">
    <property type="entry name" value="Cell_wall_metabolism_enzyme"/>
</dbReference>
<evidence type="ECO:0000313" key="3">
    <source>
        <dbReference type="EMBL" id="WNZ26357.1"/>
    </source>
</evidence>
<dbReference type="Pfam" id="PF01551">
    <property type="entry name" value="Peptidase_M23"/>
    <property type="match status" value="1"/>
</dbReference>
<name>A0AA97AN37_9CYAN</name>
<dbReference type="PANTHER" id="PTHR21666:SF289">
    <property type="entry name" value="L-ALA--D-GLU ENDOPEPTIDASE"/>
    <property type="match status" value="1"/>
</dbReference>
<evidence type="ECO:0000256" key="1">
    <source>
        <dbReference type="ARBA" id="ARBA00022729"/>
    </source>
</evidence>
<keyword evidence="1" id="KW-0732">Signal</keyword>
<feature type="domain" description="M23ase beta-sheet core" evidence="2">
    <location>
        <begin position="224"/>
        <end position="311"/>
    </location>
</feature>
<dbReference type="PANTHER" id="PTHR21666">
    <property type="entry name" value="PEPTIDASE-RELATED"/>
    <property type="match status" value="1"/>
</dbReference>
<reference evidence="3" key="1">
    <citation type="submission" date="2020-05" db="EMBL/GenBank/DDBJ databases">
        <authorList>
            <person name="Zhu T."/>
            <person name="Keshari N."/>
            <person name="Lu X."/>
        </authorList>
    </citation>
    <scope>NUCLEOTIDE SEQUENCE</scope>
    <source>
        <strain evidence="3">NK1-12</strain>
    </source>
</reference>
<protein>
    <submittedName>
        <fullName evidence="3">M23 family metallopeptidase</fullName>
    </submittedName>
</protein>
<accession>A0AA97AN37</accession>
<dbReference type="CDD" id="cd12797">
    <property type="entry name" value="M23_peptidase"/>
    <property type="match status" value="1"/>
</dbReference>
<organism evidence="3">
    <name type="scientific">Leptolyngbya sp. NK1-12</name>
    <dbReference type="NCBI Taxonomy" id="2547451"/>
    <lineage>
        <taxon>Bacteria</taxon>
        <taxon>Bacillati</taxon>
        <taxon>Cyanobacteriota</taxon>
        <taxon>Cyanophyceae</taxon>
        <taxon>Leptolyngbyales</taxon>
        <taxon>Leptolyngbyaceae</taxon>
        <taxon>Leptolyngbya group</taxon>
        <taxon>Leptolyngbya</taxon>
    </lineage>
</organism>
<evidence type="ECO:0000259" key="2">
    <source>
        <dbReference type="Pfam" id="PF01551"/>
    </source>
</evidence>
<dbReference type="Gene3D" id="2.70.70.10">
    <property type="entry name" value="Glucose Permease (Domain IIA)"/>
    <property type="match status" value="1"/>
</dbReference>
<sequence length="335" mass="35029">MPALLPASANDGTASAEALTSSPLNPGLDSWMASTLNYSLAQLNLPFLPPLSDFSSRKTTPLDLVRPWWLGADDKEPSNQPPADADLADAAQASIQPARFGFEPLNLPSAEVGLSNAPLWQTLEQKLASLQPQPNVPKLAQKLSIPSLVAKATTKPAVYDAASLLAISCSNAQLGHYDAGSYVVDPATSKRMGWVNLLFPLPIPAVITSAFGWRIHPISGNLSFHTGLDLGVPMGTPVMAALGGRVVAADYMGGYGLAVVVENPTTRQRNLYGHLSGIAVQPGMQVAQGAILGWVGSTGNSTGPHLHFESLISTETGWTAVDPLASAAVAVARDK</sequence>
<dbReference type="EMBL" id="CP053586">
    <property type="protein sequence ID" value="WNZ26357.1"/>
    <property type="molecule type" value="Genomic_DNA"/>
</dbReference>
<dbReference type="InterPro" id="IPR011055">
    <property type="entry name" value="Dup_hybrid_motif"/>
</dbReference>